<feature type="domain" description="B12-binding" evidence="6">
    <location>
        <begin position="23"/>
        <end position="165"/>
    </location>
</feature>
<sequence length="481" mass="53956">MTTVPVPQRQLFWQRFDIQYQSTHPDLPEMRRPMWELPHWMHWLGGTLQAHGYSELDVLDFYTEPGVVGETSRLDPVAVERILREHPADCYLFSPMTVNLHFAQQIAQQAKAIYPSAHTVFGGVVATPLAELVASHPAVDYVIAGRGERALPALLDALAAGVTRPDTVGHLVYSDGTRCVRTPFSYPDVSPADMPWPKVDLFPPSAGGDIRYLRQVYALGCPYQCTFCTIQTIGRKPAYFPVERVLAEIRAYRDYYGAHHNIYFGDETFTLHRDHTLELLAALAAEGDIGYDCQTRLNCLTDSSVLDALRDSGCRWVEIGLETGVQESLDAHKHRMKLRDCELTLERIRDAGLAACAFTVNGFPDQSLNDMRRSLDWVASLIERDLLQASYLFGLVPYPGSAMYADPQRFGMNIEHHDYSRYHEDLPPVFSSAHATPDQAYEVFLEGLDVLADAMGKQPYFGGPPTRPLGTYGSFWADAHV</sequence>
<dbReference type="InterPro" id="IPR023404">
    <property type="entry name" value="rSAM_horseshoe"/>
</dbReference>
<evidence type="ECO:0000256" key="5">
    <source>
        <dbReference type="ARBA" id="ARBA00023014"/>
    </source>
</evidence>
<evidence type="ECO:0000259" key="6">
    <source>
        <dbReference type="PROSITE" id="PS51332"/>
    </source>
</evidence>
<evidence type="ECO:0000256" key="1">
    <source>
        <dbReference type="ARBA" id="ARBA00001966"/>
    </source>
</evidence>
<organism evidence="8 9">
    <name type="scientific">Jatrophihabitans lederbergiae</name>
    <dbReference type="NCBI Taxonomy" id="3075547"/>
    <lineage>
        <taxon>Bacteria</taxon>
        <taxon>Bacillati</taxon>
        <taxon>Actinomycetota</taxon>
        <taxon>Actinomycetes</taxon>
        <taxon>Jatrophihabitantales</taxon>
        <taxon>Jatrophihabitantaceae</taxon>
        <taxon>Jatrophihabitans</taxon>
    </lineage>
</organism>
<name>A0ABU2JBD6_9ACTN</name>
<dbReference type="SFLD" id="SFLDG01123">
    <property type="entry name" value="methyltransferase_(Class_B)"/>
    <property type="match status" value="1"/>
</dbReference>
<comment type="caution">
    <text evidence="8">The sequence shown here is derived from an EMBL/GenBank/DDBJ whole genome shotgun (WGS) entry which is preliminary data.</text>
</comment>
<dbReference type="InterPro" id="IPR006158">
    <property type="entry name" value="Cobalamin-bd"/>
</dbReference>
<evidence type="ECO:0000256" key="2">
    <source>
        <dbReference type="ARBA" id="ARBA00022691"/>
    </source>
</evidence>
<dbReference type="PROSITE" id="PS51918">
    <property type="entry name" value="RADICAL_SAM"/>
    <property type="match status" value="1"/>
</dbReference>
<evidence type="ECO:0000313" key="9">
    <source>
        <dbReference type="Proteomes" id="UP001183176"/>
    </source>
</evidence>
<keyword evidence="4" id="KW-0408">Iron</keyword>
<dbReference type="PANTHER" id="PTHR43409">
    <property type="entry name" value="ANAEROBIC MAGNESIUM-PROTOPORPHYRIN IX MONOMETHYL ESTER CYCLASE-RELATED"/>
    <property type="match status" value="1"/>
</dbReference>
<evidence type="ECO:0000256" key="3">
    <source>
        <dbReference type="ARBA" id="ARBA00022723"/>
    </source>
</evidence>
<dbReference type="Pfam" id="PF04055">
    <property type="entry name" value="Radical_SAM"/>
    <property type="match status" value="1"/>
</dbReference>
<protein>
    <submittedName>
        <fullName evidence="8">B12-binding domain-containing radical SAM protein</fullName>
    </submittedName>
</protein>
<evidence type="ECO:0000259" key="7">
    <source>
        <dbReference type="PROSITE" id="PS51918"/>
    </source>
</evidence>
<dbReference type="SMART" id="SM00729">
    <property type="entry name" value="Elp3"/>
    <property type="match status" value="1"/>
</dbReference>
<gene>
    <name evidence="8" type="ORF">RM423_12985</name>
</gene>
<keyword evidence="5" id="KW-0411">Iron-sulfur</keyword>
<keyword evidence="2" id="KW-0949">S-adenosyl-L-methionine</keyword>
<dbReference type="EMBL" id="JAVREH010000016">
    <property type="protein sequence ID" value="MDT0262305.1"/>
    <property type="molecule type" value="Genomic_DNA"/>
</dbReference>
<dbReference type="SFLD" id="SFLDG01082">
    <property type="entry name" value="B12-binding_domain_containing"/>
    <property type="match status" value="1"/>
</dbReference>
<dbReference type="PROSITE" id="PS51332">
    <property type="entry name" value="B12_BINDING"/>
    <property type="match status" value="1"/>
</dbReference>
<feature type="domain" description="Radical SAM core" evidence="7">
    <location>
        <begin position="205"/>
        <end position="424"/>
    </location>
</feature>
<evidence type="ECO:0000256" key="4">
    <source>
        <dbReference type="ARBA" id="ARBA00023004"/>
    </source>
</evidence>
<dbReference type="Proteomes" id="UP001183176">
    <property type="component" value="Unassembled WGS sequence"/>
</dbReference>
<dbReference type="Gene3D" id="3.40.50.280">
    <property type="entry name" value="Cobalamin-binding domain"/>
    <property type="match status" value="1"/>
</dbReference>
<dbReference type="InterPro" id="IPR058240">
    <property type="entry name" value="rSAM_sf"/>
</dbReference>
<dbReference type="InterPro" id="IPR051198">
    <property type="entry name" value="BchE-like"/>
</dbReference>
<keyword evidence="3" id="KW-0479">Metal-binding</keyword>
<reference evidence="9" key="1">
    <citation type="submission" date="2023-07" db="EMBL/GenBank/DDBJ databases">
        <title>30 novel species of actinomycetes from the DSMZ collection.</title>
        <authorList>
            <person name="Nouioui I."/>
        </authorList>
    </citation>
    <scope>NUCLEOTIDE SEQUENCE [LARGE SCALE GENOMIC DNA]</scope>
    <source>
        <strain evidence="9">DSM 44399</strain>
    </source>
</reference>
<comment type="cofactor">
    <cofactor evidence="1">
        <name>[4Fe-4S] cluster</name>
        <dbReference type="ChEBI" id="CHEBI:49883"/>
    </cofactor>
</comment>
<dbReference type="InterPro" id="IPR034466">
    <property type="entry name" value="Methyltransferase_Class_B"/>
</dbReference>
<dbReference type="InterPro" id="IPR006638">
    <property type="entry name" value="Elp3/MiaA/NifB-like_rSAM"/>
</dbReference>
<dbReference type="Pfam" id="PF02310">
    <property type="entry name" value="B12-binding"/>
    <property type="match status" value="1"/>
</dbReference>
<keyword evidence="9" id="KW-1185">Reference proteome</keyword>
<dbReference type="InterPro" id="IPR007197">
    <property type="entry name" value="rSAM"/>
</dbReference>
<dbReference type="CDD" id="cd01335">
    <property type="entry name" value="Radical_SAM"/>
    <property type="match status" value="1"/>
</dbReference>
<evidence type="ECO:0000313" key="8">
    <source>
        <dbReference type="EMBL" id="MDT0262305.1"/>
    </source>
</evidence>
<proteinExistence type="predicted"/>
<dbReference type="SFLD" id="SFLDS00029">
    <property type="entry name" value="Radical_SAM"/>
    <property type="match status" value="1"/>
</dbReference>
<accession>A0ABU2JBD6</accession>
<dbReference type="Gene3D" id="3.80.30.20">
    <property type="entry name" value="tm_1862 like domain"/>
    <property type="match status" value="1"/>
</dbReference>
<dbReference type="RefSeq" id="WP_311423456.1">
    <property type="nucleotide sequence ID" value="NZ_JAVREH010000016.1"/>
</dbReference>
<dbReference type="SUPFAM" id="SSF102114">
    <property type="entry name" value="Radical SAM enzymes"/>
    <property type="match status" value="1"/>
</dbReference>